<organism evidence="2 3">
    <name type="scientific">Tulasnella calospora MUT 4182</name>
    <dbReference type="NCBI Taxonomy" id="1051891"/>
    <lineage>
        <taxon>Eukaryota</taxon>
        <taxon>Fungi</taxon>
        <taxon>Dikarya</taxon>
        <taxon>Basidiomycota</taxon>
        <taxon>Agaricomycotina</taxon>
        <taxon>Agaricomycetes</taxon>
        <taxon>Cantharellales</taxon>
        <taxon>Tulasnellaceae</taxon>
        <taxon>Tulasnella</taxon>
    </lineage>
</organism>
<proteinExistence type="predicted"/>
<feature type="region of interest" description="Disordered" evidence="1">
    <location>
        <begin position="153"/>
        <end position="175"/>
    </location>
</feature>
<feature type="compositionally biased region" description="Polar residues" evidence="1">
    <location>
        <begin position="11"/>
        <end position="36"/>
    </location>
</feature>
<feature type="region of interest" description="Disordered" evidence="1">
    <location>
        <begin position="1"/>
        <end position="56"/>
    </location>
</feature>
<evidence type="ECO:0000313" key="2">
    <source>
        <dbReference type="EMBL" id="KIO25559.1"/>
    </source>
</evidence>
<gene>
    <name evidence="2" type="ORF">M407DRAFT_25156</name>
</gene>
<keyword evidence="3" id="KW-1185">Reference proteome</keyword>
<feature type="region of interest" description="Disordered" evidence="1">
    <location>
        <begin position="189"/>
        <end position="208"/>
    </location>
</feature>
<dbReference type="EMBL" id="KN823040">
    <property type="protein sequence ID" value="KIO25559.1"/>
    <property type="molecule type" value="Genomic_DNA"/>
</dbReference>
<evidence type="ECO:0000256" key="1">
    <source>
        <dbReference type="SAM" id="MobiDB-lite"/>
    </source>
</evidence>
<protein>
    <submittedName>
        <fullName evidence="2">Uncharacterized protein</fullName>
    </submittedName>
</protein>
<dbReference type="Proteomes" id="UP000054248">
    <property type="component" value="Unassembled WGS sequence"/>
</dbReference>
<reference evidence="3" key="2">
    <citation type="submission" date="2015-01" db="EMBL/GenBank/DDBJ databases">
        <title>Evolutionary Origins and Diversification of the Mycorrhizal Mutualists.</title>
        <authorList>
            <consortium name="DOE Joint Genome Institute"/>
            <consortium name="Mycorrhizal Genomics Consortium"/>
            <person name="Kohler A."/>
            <person name="Kuo A."/>
            <person name="Nagy L.G."/>
            <person name="Floudas D."/>
            <person name="Copeland A."/>
            <person name="Barry K.W."/>
            <person name="Cichocki N."/>
            <person name="Veneault-Fourrey C."/>
            <person name="LaButti K."/>
            <person name="Lindquist E.A."/>
            <person name="Lipzen A."/>
            <person name="Lundell T."/>
            <person name="Morin E."/>
            <person name="Murat C."/>
            <person name="Riley R."/>
            <person name="Ohm R."/>
            <person name="Sun H."/>
            <person name="Tunlid A."/>
            <person name="Henrissat B."/>
            <person name="Grigoriev I.V."/>
            <person name="Hibbett D.S."/>
            <person name="Martin F."/>
        </authorList>
    </citation>
    <scope>NUCLEOTIDE SEQUENCE [LARGE SCALE GENOMIC DNA]</scope>
    <source>
        <strain evidence="3">MUT 4182</strain>
    </source>
</reference>
<reference evidence="2 3" key="1">
    <citation type="submission" date="2014-04" db="EMBL/GenBank/DDBJ databases">
        <authorList>
            <consortium name="DOE Joint Genome Institute"/>
            <person name="Kuo A."/>
            <person name="Girlanda M."/>
            <person name="Perotto S."/>
            <person name="Kohler A."/>
            <person name="Nagy L.G."/>
            <person name="Floudas D."/>
            <person name="Copeland A."/>
            <person name="Barry K.W."/>
            <person name="Cichocki N."/>
            <person name="Veneault-Fourrey C."/>
            <person name="LaButti K."/>
            <person name="Lindquist E.A."/>
            <person name="Lipzen A."/>
            <person name="Lundell T."/>
            <person name="Morin E."/>
            <person name="Murat C."/>
            <person name="Sun H."/>
            <person name="Tunlid A."/>
            <person name="Henrissat B."/>
            <person name="Grigoriev I.V."/>
            <person name="Hibbett D.S."/>
            <person name="Martin F."/>
            <person name="Nordberg H.P."/>
            <person name="Cantor M.N."/>
            <person name="Hua S.X."/>
        </authorList>
    </citation>
    <scope>NUCLEOTIDE SEQUENCE [LARGE SCALE GENOMIC DNA]</scope>
    <source>
        <strain evidence="2 3">MUT 4182</strain>
    </source>
</reference>
<sequence>MFRPGGPPNLVAQTTGQNGGIETSYSVGLNTLSQQGYGADAPRQHLTPSATLPPKPQSTVIAGTNALGAARSTLPFSLWPLESRGDTTNSFLFNRPNVEAQSPVLPNGSTVSSQRPPVAPYPRFPSRKLVAIQPGTAPVDLEGFRPRLKDGLSSRVRHEHQEPPLDRQTVPEGATDRARLYIGGLLKKAAEKKKEAESKRPGDVTRVD</sequence>
<accession>A0A0C3QI39</accession>
<name>A0A0C3QI39_9AGAM</name>
<dbReference type="AlphaFoldDB" id="A0A0C3QI39"/>
<dbReference type="HOGENOM" id="CLU_1321759_0_0_1"/>
<evidence type="ECO:0000313" key="3">
    <source>
        <dbReference type="Proteomes" id="UP000054248"/>
    </source>
</evidence>